<evidence type="ECO:0000313" key="1">
    <source>
        <dbReference type="EMBL" id="SFH50213.1"/>
    </source>
</evidence>
<protein>
    <recommendedName>
        <fullName evidence="3">PIN domain-containing protein</fullName>
    </recommendedName>
</protein>
<dbReference type="AlphaFoldDB" id="A0A1I3AJM6"/>
<accession>A0A1I3AJM6</accession>
<dbReference type="Pfam" id="PF26425">
    <property type="entry name" value="PIN_halo"/>
    <property type="match status" value="1"/>
</dbReference>
<organism evidence="1 2">
    <name type="scientific">Halorubrum aquaticum</name>
    <dbReference type="NCBI Taxonomy" id="387340"/>
    <lineage>
        <taxon>Archaea</taxon>
        <taxon>Methanobacteriati</taxon>
        <taxon>Methanobacteriota</taxon>
        <taxon>Stenosarchaea group</taxon>
        <taxon>Halobacteria</taxon>
        <taxon>Halobacteriales</taxon>
        <taxon>Haloferacaceae</taxon>
        <taxon>Halorubrum</taxon>
    </lineage>
</organism>
<dbReference type="Proteomes" id="UP000323537">
    <property type="component" value="Unassembled WGS sequence"/>
</dbReference>
<evidence type="ECO:0008006" key="3">
    <source>
        <dbReference type="Google" id="ProtNLM"/>
    </source>
</evidence>
<proteinExistence type="predicted"/>
<dbReference type="EMBL" id="FOPZ01000006">
    <property type="protein sequence ID" value="SFH50213.1"/>
    <property type="molecule type" value="Genomic_DNA"/>
</dbReference>
<dbReference type="RefSeq" id="WP_223174246.1">
    <property type="nucleotide sequence ID" value="NZ_BAAADP010000004.1"/>
</dbReference>
<gene>
    <name evidence="1" type="ORF">SAMN04488066_10647</name>
</gene>
<name>A0A1I3AJM6_9EURY</name>
<reference evidence="1 2" key="1">
    <citation type="submission" date="2016-10" db="EMBL/GenBank/DDBJ databases">
        <authorList>
            <person name="Varghese N."/>
            <person name="Submissions S."/>
        </authorList>
    </citation>
    <scope>NUCLEOTIDE SEQUENCE [LARGE SCALE GENOMIC DNA]</scope>
    <source>
        <strain evidence="1 2">CGMCC 1.6377</strain>
    </source>
</reference>
<dbReference type="InterPro" id="IPR058703">
    <property type="entry name" value="PIN-containing"/>
</dbReference>
<sequence>MSDRPKLVDSSPLYPLPDALLVDSSVLGGIGRSTPERRQLINYIQSTDRQLYVSTGVVEELDKEWAGPYGVNDWLDPIRNEDWIVALPEPDYGARIRDGPTVSEMVDEAHRELAKLEQEREDELPKTDAKFAGNLVQIRVSEGHDSVGLIIDDRNAERALSQVVSETEYEQFFRILRGPEVLEEIQ</sequence>
<evidence type="ECO:0000313" key="2">
    <source>
        <dbReference type="Proteomes" id="UP000323537"/>
    </source>
</evidence>
<keyword evidence="2" id="KW-1185">Reference proteome</keyword>